<organism evidence="2 3">
    <name type="scientific">Camelimonas lactis</name>
    <dbReference type="NCBI Taxonomy" id="659006"/>
    <lineage>
        <taxon>Bacteria</taxon>
        <taxon>Pseudomonadati</taxon>
        <taxon>Pseudomonadota</taxon>
        <taxon>Alphaproteobacteria</taxon>
        <taxon>Hyphomicrobiales</taxon>
        <taxon>Chelatococcaceae</taxon>
        <taxon>Camelimonas</taxon>
    </lineage>
</organism>
<sequence>MKRETIRLADGDMSVLRWDEAGQGAPLMHLAHATGMNAQSYRRIGELLKHRFRIVMSDARGHGFSTLPADPATVHDWSGFENDLHGLLQHLGEPALLVGHSMGAAVTLMYAAARPQLARGLVLIDPAVIGPDAAPALLEARRNGTITDNELAAGARKRRRDWSSRAEIRAKYDGRGMFAYWADGILDDYLDGGLITHADGSVSLACAPEWEANIFNSIDILRVWERAAQVKLPAALMRADARSTVSDISAAEFQKLIPQLHVHHAKGLSHFAPMEDPELTANFILAQAERMLTREAA</sequence>
<dbReference type="InterPro" id="IPR050266">
    <property type="entry name" value="AB_hydrolase_sf"/>
</dbReference>
<dbReference type="PRINTS" id="PR00111">
    <property type="entry name" value="ABHYDROLASE"/>
</dbReference>
<keyword evidence="3" id="KW-1185">Reference proteome</keyword>
<dbReference type="SUPFAM" id="SSF53474">
    <property type="entry name" value="alpha/beta-Hydrolases"/>
    <property type="match status" value="1"/>
</dbReference>
<comment type="caution">
    <text evidence="2">The sequence shown here is derived from an EMBL/GenBank/DDBJ whole genome shotgun (WGS) entry which is preliminary data.</text>
</comment>
<name>A0A4V2RX32_9HYPH</name>
<accession>A0A4V2RX32</accession>
<dbReference type="OrthoDB" id="9806902at2"/>
<gene>
    <name evidence="2" type="ORF">EV666_11221</name>
</gene>
<dbReference type="Pfam" id="PF12697">
    <property type="entry name" value="Abhydrolase_6"/>
    <property type="match status" value="1"/>
</dbReference>
<evidence type="ECO:0000313" key="3">
    <source>
        <dbReference type="Proteomes" id="UP000294881"/>
    </source>
</evidence>
<dbReference type="PANTHER" id="PTHR43798">
    <property type="entry name" value="MONOACYLGLYCEROL LIPASE"/>
    <property type="match status" value="1"/>
</dbReference>
<dbReference type="InterPro" id="IPR000073">
    <property type="entry name" value="AB_hydrolase_1"/>
</dbReference>
<dbReference type="Proteomes" id="UP000294881">
    <property type="component" value="Unassembled WGS sequence"/>
</dbReference>
<dbReference type="InterPro" id="IPR029058">
    <property type="entry name" value="AB_hydrolase_fold"/>
</dbReference>
<proteinExistence type="predicted"/>
<evidence type="ECO:0000259" key="1">
    <source>
        <dbReference type="Pfam" id="PF12697"/>
    </source>
</evidence>
<dbReference type="Gene3D" id="3.40.50.1820">
    <property type="entry name" value="alpha/beta hydrolase"/>
    <property type="match status" value="1"/>
</dbReference>
<dbReference type="AlphaFoldDB" id="A0A4V2RX32"/>
<feature type="domain" description="AB hydrolase-1" evidence="1">
    <location>
        <begin position="30"/>
        <end position="281"/>
    </location>
</feature>
<dbReference type="GO" id="GO:0016020">
    <property type="term" value="C:membrane"/>
    <property type="evidence" value="ECO:0007669"/>
    <property type="project" value="TreeGrafter"/>
</dbReference>
<protein>
    <submittedName>
        <fullName evidence="2">Pimeloyl-ACP methyl ester carboxylesterase</fullName>
    </submittedName>
</protein>
<dbReference type="EMBL" id="SLWL01000012">
    <property type="protein sequence ID" value="TCO11435.1"/>
    <property type="molecule type" value="Genomic_DNA"/>
</dbReference>
<reference evidence="2 3" key="1">
    <citation type="submission" date="2019-03" db="EMBL/GenBank/DDBJ databases">
        <title>Genomic Encyclopedia of Type Strains, Phase IV (KMG-IV): sequencing the most valuable type-strain genomes for metagenomic binning, comparative biology and taxonomic classification.</title>
        <authorList>
            <person name="Goeker M."/>
        </authorList>
    </citation>
    <scope>NUCLEOTIDE SEQUENCE [LARGE SCALE GENOMIC DNA]</scope>
    <source>
        <strain evidence="2 3">DSM 22958</strain>
    </source>
</reference>
<dbReference type="PANTHER" id="PTHR43798:SF33">
    <property type="entry name" value="HYDROLASE, PUTATIVE (AFU_ORTHOLOGUE AFUA_2G14860)-RELATED"/>
    <property type="match status" value="1"/>
</dbReference>
<dbReference type="RefSeq" id="WP_132008796.1">
    <property type="nucleotide sequence ID" value="NZ_JBHUNN010000002.1"/>
</dbReference>
<evidence type="ECO:0000313" key="2">
    <source>
        <dbReference type="EMBL" id="TCO11435.1"/>
    </source>
</evidence>